<dbReference type="InterPro" id="IPR028039">
    <property type="entry name" value="CCDC32"/>
</dbReference>
<dbReference type="EMBL" id="VTPC01004280">
    <property type="protein sequence ID" value="KAF2897342.1"/>
    <property type="molecule type" value="Genomic_DNA"/>
</dbReference>
<name>A0A8K0GD14_IGNLU</name>
<dbReference type="PANTHER" id="PTHR31800:SF1">
    <property type="entry name" value="COILED-COIL DOMAIN-CONTAINING PROTEIN 32"/>
    <property type="match status" value="1"/>
</dbReference>
<dbReference type="AlphaFoldDB" id="A0A8K0GD14"/>
<proteinExistence type="predicted"/>
<keyword evidence="2" id="KW-1185">Reference proteome</keyword>
<reference evidence="1" key="1">
    <citation type="submission" date="2019-08" db="EMBL/GenBank/DDBJ databases">
        <title>The genome of the North American firefly Photinus pyralis.</title>
        <authorList>
            <consortium name="Photinus pyralis genome working group"/>
            <person name="Fallon T.R."/>
            <person name="Sander Lower S.E."/>
            <person name="Weng J.-K."/>
        </authorList>
    </citation>
    <scope>NUCLEOTIDE SEQUENCE</scope>
    <source>
        <strain evidence="1">TRF0915ILg1</strain>
        <tissue evidence="1">Whole body</tissue>
    </source>
</reference>
<dbReference type="Proteomes" id="UP000801492">
    <property type="component" value="Unassembled WGS sequence"/>
</dbReference>
<dbReference type="PANTHER" id="PTHR31800">
    <property type="entry name" value="COILED-COIL DOMAIN-CONTAINING PROTEIN 32"/>
    <property type="match status" value="1"/>
</dbReference>
<evidence type="ECO:0000313" key="1">
    <source>
        <dbReference type="EMBL" id="KAF2897342.1"/>
    </source>
</evidence>
<dbReference type="GO" id="GO:0044782">
    <property type="term" value="P:cilium organization"/>
    <property type="evidence" value="ECO:0007669"/>
    <property type="project" value="TreeGrafter"/>
</dbReference>
<protein>
    <submittedName>
        <fullName evidence="1">Uncharacterized protein</fullName>
    </submittedName>
</protein>
<comment type="caution">
    <text evidence="1">The sequence shown here is derived from an EMBL/GenBank/DDBJ whole genome shotgun (WGS) entry which is preliminary data.</text>
</comment>
<dbReference type="Pfam" id="PF14989">
    <property type="entry name" value="CCDC32"/>
    <property type="match status" value="1"/>
</dbReference>
<accession>A0A8K0GD14</accession>
<dbReference type="OrthoDB" id="5982503at2759"/>
<organism evidence="1 2">
    <name type="scientific">Ignelater luminosus</name>
    <name type="common">Cucubano</name>
    <name type="synonym">Pyrophorus luminosus</name>
    <dbReference type="NCBI Taxonomy" id="2038154"/>
    <lineage>
        <taxon>Eukaryota</taxon>
        <taxon>Metazoa</taxon>
        <taxon>Ecdysozoa</taxon>
        <taxon>Arthropoda</taxon>
        <taxon>Hexapoda</taxon>
        <taxon>Insecta</taxon>
        <taxon>Pterygota</taxon>
        <taxon>Neoptera</taxon>
        <taxon>Endopterygota</taxon>
        <taxon>Coleoptera</taxon>
        <taxon>Polyphaga</taxon>
        <taxon>Elateriformia</taxon>
        <taxon>Elateroidea</taxon>
        <taxon>Elateridae</taxon>
        <taxon>Agrypninae</taxon>
        <taxon>Pyrophorini</taxon>
        <taxon>Ignelater</taxon>
    </lineage>
</organism>
<evidence type="ECO:0000313" key="2">
    <source>
        <dbReference type="Proteomes" id="UP000801492"/>
    </source>
</evidence>
<gene>
    <name evidence="1" type="ORF">ILUMI_08837</name>
</gene>
<sequence length="145" mass="16357">MDPWINCETSFTSNVEVPEKSKKDFFSFEDNFKPLVSDTLPDSKEYLAILESKLNKLKSDPNVLEQLSKKREACMQQLLSGVSSCAVEDDTLDTPCKDSAILRTLAPEKQALTQGERVPLVEYNELVNEEVEGDSEPVDEQIKQK</sequence>